<evidence type="ECO:0000256" key="8">
    <source>
        <dbReference type="SAM" id="MobiDB-lite"/>
    </source>
</evidence>
<accession>A0A3B3R236</accession>
<dbReference type="Ensembl" id="ENSPKIT00000036358.1">
    <property type="protein sequence ID" value="ENSPKIP00000011975.1"/>
    <property type="gene ID" value="ENSPKIG00000025635.1"/>
</dbReference>
<comment type="subcellular location">
    <subcellularLocation>
        <location evidence="1">Nucleus</location>
        <location evidence="1">Nucleolus</location>
    </subcellularLocation>
</comment>
<keyword evidence="6 7" id="KW-0539">Nucleus</keyword>
<reference evidence="10" key="1">
    <citation type="submission" date="2025-08" db="UniProtKB">
        <authorList>
            <consortium name="Ensembl"/>
        </authorList>
    </citation>
    <scope>IDENTIFICATION</scope>
</reference>
<organism evidence="10 11">
    <name type="scientific">Paramormyrops kingsleyae</name>
    <dbReference type="NCBI Taxonomy" id="1676925"/>
    <lineage>
        <taxon>Eukaryota</taxon>
        <taxon>Metazoa</taxon>
        <taxon>Chordata</taxon>
        <taxon>Craniata</taxon>
        <taxon>Vertebrata</taxon>
        <taxon>Euteleostomi</taxon>
        <taxon>Actinopterygii</taxon>
        <taxon>Neopterygii</taxon>
        <taxon>Teleostei</taxon>
        <taxon>Osteoglossocephala</taxon>
        <taxon>Osteoglossomorpha</taxon>
        <taxon>Osteoglossiformes</taxon>
        <taxon>Mormyridae</taxon>
        <taxon>Paramormyrops</taxon>
    </lineage>
</organism>
<dbReference type="InterPro" id="IPR036898">
    <property type="entry name" value="RNA_pol_Rpb7-like_N_sf"/>
</dbReference>
<evidence type="ECO:0000256" key="4">
    <source>
        <dbReference type="ARBA" id="ARBA00022553"/>
    </source>
</evidence>
<keyword evidence="11" id="KW-1185">Reference proteome</keyword>
<dbReference type="GO" id="GO:0006362">
    <property type="term" value="P:transcription elongation by RNA polymerase I"/>
    <property type="evidence" value="ECO:0007669"/>
    <property type="project" value="TreeGrafter"/>
</dbReference>
<dbReference type="GeneID" id="111846893"/>
<feature type="region of interest" description="Disordered" evidence="8">
    <location>
        <begin position="296"/>
        <end position="368"/>
    </location>
</feature>
<feature type="compositionally biased region" description="Basic residues" evidence="8">
    <location>
        <begin position="302"/>
        <end position="311"/>
    </location>
</feature>
<evidence type="ECO:0000256" key="7">
    <source>
        <dbReference type="RuleBase" id="RU369086"/>
    </source>
</evidence>
<dbReference type="GeneTree" id="ENSGT00390000005553"/>
<dbReference type="PANTHER" id="PTHR12709:SF5">
    <property type="entry name" value="DNA-DIRECTED RNA POLYMERASE I SUBUNIT RPA43"/>
    <property type="match status" value="1"/>
</dbReference>
<sequence>MAKLQQVETEVKNGGPSTEAKAPASGMVGTAGSAGVTPCLPPSFADACQFVSAPYSCLVLDTTRRHVALSPMFLKKKKTGIQEQLNCELLKYSERRVSFPRLMNGVPLAYDSIKVLGQHGDIYDDQGFIHLNIEATFVIFRPRKGQKLLGVINKVGVSHVGCLVHDSFNASIPKPYQVSVEAWRQAGFAVGDTLEFEVFQLDADAAGVLLIRGRLENKRVEELVALSEQGEDVSVEDSVISKEETIEPMAEDSTDCMKTKKKKKKKDKSWDIEAPTDSQVTAEITADTAGIAEVQVNGRDERKRKKHKSRKGSTEAEEVHMDEVPAVLSDEVHSNKKPKKRKREKEYGADLDADSEPPRTKKKKKKKV</sequence>
<feature type="compositionally biased region" description="Basic and acidic residues" evidence="8">
    <location>
        <begin position="312"/>
        <end position="323"/>
    </location>
</feature>
<dbReference type="AlphaFoldDB" id="A0A3B3R236"/>
<evidence type="ECO:0000256" key="2">
    <source>
        <dbReference type="ARBA" id="ARBA00005930"/>
    </source>
</evidence>
<evidence type="ECO:0000313" key="11">
    <source>
        <dbReference type="Proteomes" id="UP000261540"/>
    </source>
</evidence>
<dbReference type="KEGG" id="pki:111846893"/>
<dbReference type="Proteomes" id="UP000261540">
    <property type="component" value="Unplaced"/>
</dbReference>
<evidence type="ECO:0000256" key="1">
    <source>
        <dbReference type="ARBA" id="ARBA00004604"/>
    </source>
</evidence>
<evidence type="ECO:0000256" key="6">
    <source>
        <dbReference type="ARBA" id="ARBA00023242"/>
    </source>
</evidence>
<evidence type="ECO:0000313" key="10">
    <source>
        <dbReference type="Ensembl" id="ENSPKIP00000011975.1"/>
    </source>
</evidence>
<feature type="region of interest" description="Disordered" evidence="8">
    <location>
        <begin position="251"/>
        <end position="274"/>
    </location>
</feature>
<dbReference type="GO" id="GO:0006352">
    <property type="term" value="P:DNA-templated transcription initiation"/>
    <property type="evidence" value="ECO:0007669"/>
    <property type="project" value="UniProtKB-UniRule"/>
</dbReference>
<dbReference type="CTD" id="221830"/>
<keyword evidence="4" id="KW-0597">Phosphoprotein</keyword>
<dbReference type="InterPro" id="IPR041178">
    <property type="entry name" value="RPA43_OB"/>
</dbReference>
<dbReference type="STRING" id="1676925.ENSPKIP00000011975"/>
<keyword evidence="3 7" id="KW-0240">DNA-directed RNA polymerase</keyword>
<dbReference type="InterPro" id="IPR045113">
    <property type="entry name" value="Rpb7-like"/>
</dbReference>
<dbReference type="Pfam" id="PF17875">
    <property type="entry name" value="RPA43_OB"/>
    <property type="match status" value="1"/>
</dbReference>
<comment type="function">
    <text evidence="7">DNA-dependent RNA polymerase which catalyzes the transcription of DNA into RNA using the four ribonucleoside triphosphates as substrates.</text>
</comment>
<feature type="region of interest" description="Disordered" evidence="8">
    <location>
        <begin position="1"/>
        <end position="27"/>
    </location>
</feature>
<feature type="domain" description="RPA43 OB" evidence="9">
    <location>
        <begin position="142"/>
        <end position="241"/>
    </location>
</feature>
<dbReference type="CDD" id="cd04328">
    <property type="entry name" value="RNAP_I_Rpa43_N"/>
    <property type="match status" value="1"/>
</dbReference>
<dbReference type="FunFam" id="3.30.1490.120:FF:000003">
    <property type="entry name" value="DNA-directed RNA polymerase I subunit RPA43"/>
    <property type="match status" value="1"/>
</dbReference>
<evidence type="ECO:0000256" key="3">
    <source>
        <dbReference type="ARBA" id="ARBA00022478"/>
    </source>
</evidence>
<dbReference type="Gene3D" id="2.40.50.1060">
    <property type="match status" value="1"/>
</dbReference>
<dbReference type="GO" id="GO:0005736">
    <property type="term" value="C:RNA polymerase I complex"/>
    <property type="evidence" value="ECO:0007669"/>
    <property type="project" value="TreeGrafter"/>
</dbReference>
<dbReference type="RefSeq" id="XP_023673369.1">
    <property type="nucleotide sequence ID" value="XM_023817601.2"/>
</dbReference>
<dbReference type="Gene3D" id="3.30.1490.120">
    <property type="entry name" value="RNA polymerase Rpb7-like, N-terminal domain"/>
    <property type="match status" value="1"/>
</dbReference>
<reference evidence="10" key="2">
    <citation type="submission" date="2025-09" db="UniProtKB">
        <authorList>
            <consortium name="Ensembl"/>
        </authorList>
    </citation>
    <scope>IDENTIFICATION</scope>
</reference>
<evidence type="ECO:0000256" key="5">
    <source>
        <dbReference type="ARBA" id="ARBA00023163"/>
    </source>
</evidence>
<protein>
    <recommendedName>
        <fullName evidence="7">DNA-directed RNA polymerase subunit</fullName>
    </recommendedName>
</protein>
<dbReference type="PANTHER" id="PTHR12709">
    <property type="entry name" value="DNA-DIRECTED RNA POLYMERASE II, III"/>
    <property type="match status" value="1"/>
</dbReference>
<name>A0A3B3R236_9TELE</name>
<evidence type="ECO:0000259" key="9">
    <source>
        <dbReference type="Pfam" id="PF17875"/>
    </source>
</evidence>
<keyword evidence="5 7" id="KW-0804">Transcription</keyword>
<comment type="similarity">
    <text evidence="2">Belongs to the eukaryotic RPA43 RNA polymerase subunit family.</text>
</comment>
<dbReference type="OrthoDB" id="10250504at2759"/>
<proteinExistence type="inferred from homology"/>
<dbReference type="InterPro" id="IPR041901">
    <property type="entry name" value="RNAP_I_Rpa43_N"/>
</dbReference>